<dbReference type="RefSeq" id="WP_279297703.1">
    <property type="nucleotide sequence ID" value="NZ_JAOTIF010000011.1"/>
</dbReference>
<evidence type="ECO:0000259" key="2">
    <source>
        <dbReference type="Pfam" id="PF02470"/>
    </source>
</evidence>
<proteinExistence type="predicted"/>
<reference evidence="3" key="1">
    <citation type="submission" date="2022-09" db="EMBL/GenBank/DDBJ databases">
        <authorList>
            <person name="Yuan C."/>
            <person name="Ke Z."/>
        </authorList>
    </citation>
    <scope>NUCLEOTIDE SEQUENCE</scope>
    <source>
        <strain evidence="3">LB-8</strain>
    </source>
</reference>
<reference evidence="3" key="2">
    <citation type="submission" date="2023-04" db="EMBL/GenBank/DDBJ databases">
        <title>Paracnuella aquatica gen. nov., sp. nov., a member of the family Chitinophagaceae isolated from a hot spring.</title>
        <authorList>
            <person name="Wang C."/>
        </authorList>
    </citation>
    <scope>NUCLEOTIDE SEQUENCE</scope>
    <source>
        <strain evidence="3">LB-8</strain>
    </source>
</reference>
<sequence length="336" mass="36355">MKISNEAKVGILAAFAILILVIGFNFLKGKQIFSRKPTIYAVFPNIGTLEKSNSVTINGLPVGTVYDFKPADKEVNNIIVEIQLTRDVLIPNNSVAFIDASLVGSAHIALEKGNSNIYLKPGDTISTRLDAGLLGNLRTQLTPTLTRVNETVDSLKFVLGSIHSIFDPSTNANLQSMIAHLTLSSAHLSKLLNTETGMVAQVTGNLNSVTGNLARNNEQISASIRNIEVATSNLANAPIPQTITSLQNTIEELRGTVARLDKNLNNNNGTLGKLMNDQKLYEQMNQAVLSLEILLDDIRVHPKRYVNISVFGGKNKSEPLTSPSTKDTVVVTLGKQ</sequence>
<dbReference type="AlphaFoldDB" id="A0A9X2XXB3"/>
<dbReference type="PANTHER" id="PTHR33371">
    <property type="entry name" value="INTERMEMBRANE PHOSPHOLIPID TRANSPORT SYSTEM BINDING PROTEIN MLAD-RELATED"/>
    <property type="match status" value="1"/>
</dbReference>
<feature type="domain" description="Mce/MlaD" evidence="2">
    <location>
        <begin position="36"/>
        <end position="113"/>
    </location>
</feature>
<evidence type="ECO:0000256" key="1">
    <source>
        <dbReference type="SAM" id="Phobius"/>
    </source>
</evidence>
<gene>
    <name evidence="3" type="ORF">OCK74_14160</name>
</gene>
<keyword evidence="1" id="KW-0472">Membrane</keyword>
<dbReference type="Proteomes" id="UP001155483">
    <property type="component" value="Unassembled WGS sequence"/>
</dbReference>
<name>A0A9X2XXB3_9BACT</name>
<keyword evidence="1" id="KW-1133">Transmembrane helix</keyword>
<accession>A0A9X2XXB3</accession>
<dbReference type="InterPro" id="IPR003399">
    <property type="entry name" value="Mce/MlaD"/>
</dbReference>
<dbReference type="PANTHER" id="PTHR33371:SF4">
    <property type="entry name" value="INTERMEMBRANE PHOSPHOLIPID TRANSPORT SYSTEM BINDING PROTEIN MLAD"/>
    <property type="match status" value="1"/>
</dbReference>
<organism evidence="3 4">
    <name type="scientific">Paraflavisolibacter caeni</name>
    <dbReference type="NCBI Taxonomy" id="2982496"/>
    <lineage>
        <taxon>Bacteria</taxon>
        <taxon>Pseudomonadati</taxon>
        <taxon>Bacteroidota</taxon>
        <taxon>Chitinophagia</taxon>
        <taxon>Chitinophagales</taxon>
        <taxon>Chitinophagaceae</taxon>
        <taxon>Paraflavisolibacter</taxon>
    </lineage>
</organism>
<feature type="transmembrane region" description="Helical" evidence="1">
    <location>
        <begin position="9"/>
        <end position="27"/>
    </location>
</feature>
<keyword evidence="1" id="KW-0812">Transmembrane</keyword>
<comment type="caution">
    <text evidence="3">The sequence shown here is derived from an EMBL/GenBank/DDBJ whole genome shotgun (WGS) entry which is preliminary data.</text>
</comment>
<keyword evidence="4" id="KW-1185">Reference proteome</keyword>
<dbReference type="Pfam" id="PF02470">
    <property type="entry name" value="MlaD"/>
    <property type="match status" value="1"/>
</dbReference>
<dbReference type="EMBL" id="JAOTIF010000011">
    <property type="protein sequence ID" value="MCU7550262.1"/>
    <property type="molecule type" value="Genomic_DNA"/>
</dbReference>
<dbReference type="InterPro" id="IPR052336">
    <property type="entry name" value="MlaD_Phospholipid_Transporter"/>
</dbReference>
<evidence type="ECO:0000313" key="3">
    <source>
        <dbReference type="EMBL" id="MCU7550262.1"/>
    </source>
</evidence>
<protein>
    <submittedName>
        <fullName evidence="3">MlaD family protein</fullName>
    </submittedName>
</protein>
<evidence type="ECO:0000313" key="4">
    <source>
        <dbReference type="Proteomes" id="UP001155483"/>
    </source>
</evidence>